<dbReference type="Proteomes" id="UP000020735">
    <property type="component" value="Unassembled WGS sequence"/>
</dbReference>
<dbReference type="EMBL" id="JEXJ01000057">
    <property type="protein sequence ID" value="EXC48661.1"/>
    <property type="molecule type" value="Genomic_DNA"/>
</dbReference>
<accession>A0A009TBA3</accession>
<dbReference type="PATRIC" id="fig|1310630.3.peg.2870"/>
<gene>
    <name evidence="1" type="ORF">J529_2940</name>
</gene>
<evidence type="ECO:0000313" key="2">
    <source>
        <dbReference type="Proteomes" id="UP000020735"/>
    </source>
</evidence>
<reference evidence="1 2" key="1">
    <citation type="submission" date="2014-02" db="EMBL/GenBank/DDBJ databases">
        <title>Comparative genomics and transcriptomics to identify genetic mechanisms underlying the emergence of carbapenem resistant Acinetobacter baumannii (CRAb).</title>
        <authorList>
            <person name="Harris A.D."/>
            <person name="Johnson K.J."/>
            <person name="George J."/>
            <person name="Shefchek K."/>
            <person name="Daugherty S.C."/>
            <person name="Parankush S."/>
            <person name="Sadzewicz L."/>
            <person name="Tallon L."/>
            <person name="Sengamalay N."/>
            <person name="Hazen T.H."/>
            <person name="Rasko D.A."/>
        </authorList>
    </citation>
    <scope>NUCLEOTIDE SEQUENCE [LARGE SCALE GENOMIC DNA]</scope>
    <source>
        <strain evidence="1 2">99063</strain>
    </source>
</reference>
<evidence type="ECO:0000313" key="1">
    <source>
        <dbReference type="EMBL" id="EXC48661.1"/>
    </source>
</evidence>
<protein>
    <submittedName>
        <fullName evidence="1">Uncharacterized protein</fullName>
    </submittedName>
</protein>
<proteinExistence type="predicted"/>
<dbReference type="RefSeq" id="WP_031978347.1">
    <property type="nucleotide sequence ID" value="NZ_JEXJ01000057.1"/>
</dbReference>
<sequence>MKIKKPTAHKTKNIAQQAADSLPKKEGCIIFSLQYIQKNHCYSNCQPAEKQALADAIFKRREMTWKTIAKEARHGLGYEKIERKSLNVAVPNVVPEDASILSFRFYGLAPMVGYRENDIFHILWLDREYKVYPH</sequence>
<dbReference type="AlphaFoldDB" id="A0A009TBA3"/>
<organism evidence="1 2">
    <name type="scientific">Acinetobacter baumannii 99063</name>
    <dbReference type="NCBI Taxonomy" id="1310630"/>
    <lineage>
        <taxon>Bacteria</taxon>
        <taxon>Pseudomonadati</taxon>
        <taxon>Pseudomonadota</taxon>
        <taxon>Gammaproteobacteria</taxon>
        <taxon>Moraxellales</taxon>
        <taxon>Moraxellaceae</taxon>
        <taxon>Acinetobacter</taxon>
        <taxon>Acinetobacter calcoaceticus/baumannii complex</taxon>
    </lineage>
</organism>
<name>A0A009TBA3_ACIBA</name>
<comment type="caution">
    <text evidence="1">The sequence shown here is derived from an EMBL/GenBank/DDBJ whole genome shotgun (WGS) entry which is preliminary data.</text>
</comment>